<proteinExistence type="predicted"/>
<keyword evidence="2" id="KW-1185">Reference proteome</keyword>
<dbReference type="Proteomes" id="UP000324738">
    <property type="component" value="Unassembled WGS sequence"/>
</dbReference>
<organism evidence="1 2">
    <name type="scientific">Aureimonas fodinaquatilis</name>
    <dbReference type="NCBI Taxonomy" id="2565783"/>
    <lineage>
        <taxon>Bacteria</taxon>
        <taxon>Pseudomonadati</taxon>
        <taxon>Pseudomonadota</taxon>
        <taxon>Alphaproteobacteria</taxon>
        <taxon>Hyphomicrobiales</taxon>
        <taxon>Aurantimonadaceae</taxon>
        <taxon>Aureimonas</taxon>
    </lineage>
</organism>
<protein>
    <submittedName>
        <fullName evidence="1">Uncharacterized protein</fullName>
    </submittedName>
</protein>
<sequence>MNLHEIRDRAVRHQVHAQEQMQFHREQQLECEKTGQSLVPAIQAIDALLSAQAQFAETIQNLPAPLLHAIGATTEAAPEPSRLEVLEDAPRPVKSVDQYQSNPELITAPAKPALTEPATDNDVLLIMRANRSSDGLCLLRPSQIAKELGMHVGALNVGSLRRLAATGHIKNLGAGRFLVHDKLQPEVQAPEPEPEQPAIAVPVDKPDLTPAAQAKANRILAVFEKERTGLISSVERERLYRLAGSAHLLKKITKDMEARGIFRMARNQGGEAKDFISVVFPRATEAAE</sequence>
<reference evidence="1 2" key="1">
    <citation type="submission" date="2019-08" db="EMBL/GenBank/DDBJ databases">
        <title>Aureimonas fodiniaquatilis sp. nov., isolated from a coal mine wastewater.</title>
        <authorList>
            <person name="Kim W."/>
        </authorList>
    </citation>
    <scope>NUCLEOTIDE SEQUENCE [LARGE SCALE GENOMIC DNA]</scope>
    <source>
        <strain evidence="1 2">CAU 1482</strain>
    </source>
</reference>
<name>A0A5B0DYJ3_9HYPH</name>
<dbReference type="EMBL" id="VTWH01000002">
    <property type="protein sequence ID" value="KAA0970831.1"/>
    <property type="molecule type" value="Genomic_DNA"/>
</dbReference>
<accession>A0A5B0DYJ3</accession>
<dbReference type="AlphaFoldDB" id="A0A5B0DYJ3"/>
<comment type="caution">
    <text evidence="1">The sequence shown here is derived from an EMBL/GenBank/DDBJ whole genome shotgun (WGS) entry which is preliminary data.</text>
</comment>
<evidence type="ECO:0000313" key="2">
    <source>
        <dbReference type="Proteomes" id="UP000324738"/>
    </source>
</evidence>
<gene>
    <name evidence="1" type="ORF">FPY71_10165</name>
</gene>
<evidence type="ECO:0000313" key="1">
    <source>
        <dbReference type="EMBL" id="KAA0970831.1"/>
    </source>
</evidence>